<keyword evidence="2" id="KW-0808">Transferase</keyword>
<organism evidence="2 3">
    <name type="scientific">Phreatobacter oligotrophus</name>
    <dbReference type="NCBI Taxonomy" id="1122261"/>
    <lineage>
        <taxon>Bacteria</taxon>
        <taxon>Pseudomonadati</taxon>
        <taxon>Pseudomonadota</taxon>
        <taxon>Alphaproteobacteria</taxon>
        <taxon>Hyphomicrobiales</taxon>
        <taxon>Phreatobacteraceae</taxon>
        <taxon>Phreatobacter</taxon>
    </lineage>
</organism>
<dbReference type="AlphaFoldDB" id="A0A2T4YZ63"/>
<dbReference type="PANTHER" id="PTHR43441:SF11">
    <property type="entry name" value="RIBOSOMAL-PROTEIN-SERINE ACETYLTRANSFERASE"/>
    <property type="match status" value="1"/>
</dbReference>
<dbReference type="EMBL" id="PZZL01000008">
    <property type="protein sequence ID" value="PTM52233.1"/>
    <property type="molecule type" value="Genomic_DNA"/>
</dbReference>
<name>A0A2T4YZ63_9HYPH</name>
<feature type="domain" description="N-acetyltransferase" evidence="1">
    <location>
        <begin position="16"/>
        <end position="176"/>
    </location>
</feature>
<dbReference type="InterPro" id="IPR051908">
    <property type="entry name" value="Ribosomal_N-acetyltransferase"/>
</dbReference>
<comment type="caution">
    <text evidence="2">The sequence shown here is derived from an EMBL/GenBank/DDBJ whole genome shotgun (WGS) entry which is preliminary data.</text>
</comment>
<dbReference type="GO" id="GO:1990189">
    <property type="term" value="F:protein N-terminal-serine acetyltransferase activity"/>
    <property type="evidence" value="ECO:0007669"/>
    <property type="project" value="TreeGrafter"/>
</dbReference>
<reference evidence="2 3" key="1">
    <citation type="submission" date="2018-04" db="EMBL/GenBank/DDBJ databases">
        <title>Genomic Encyclopedia of Archaeal and Bacterial Type Strains, Phase II (KMG-II): from individual species to whole genera.</title>
        <authorList>
            <person name="Goeker M."/>
        </authorList>
    </citation>
    <scope>NUCLEOTIDE SEQUENCE [LARGE SCALE GENOMIC DNA]</scope>
    <source>
        <strain evidence="2 3">DSM 25521</strain>
    </source>
</reference>
<gene>
    <name evidence="2" type="ORF">C8P69_10833</name>
</gene>
<sequence length="181" mass="20595">MARPAVPHPVLETDRLRLRQFRPEDAEALHPAFCDAATMRWWNTPPHEKRIDTDRVVQRCIDCTPAYYRFWAVADRDTDLCIGLANYHDGHIRNRRASIGYLLVPGRQGQGLAREAVAAMIEHCTTVLKLHRLEAYIHPDNAASIGLATRLGFTAEGRLRDHLRVGEEWRDNLLLARIAAA</sequence>
<evidence type="ECO:0000313" key="3">
    <source>
        <dbReference type="Proteomes" id="UP000241808"/>
    </source>
</evidence>
<keyword evidence="3" id="KW-1185">Reference proteome</keyword>
<evidence type="ECO:0000259" key="1">
    <source>
        <dbReference type="PROSITE" id="PS51186"/>
    </source>
</evidence>
<dbReference type="OrthoDB" id="5295305at2"/>
<protein>
    <submittedName>
        <fullName evidence="2">RimJ/RimL family protein N-acetyltransferase</fullName>
    </submittedName>
</protein>
<dbReference type="GO" id="GO:0008999">
    <property type="term" value="F:protein-N-terminal-alanine acetyltransferase activity"/>
    <property type="evidence" value="ECO:0007669"/>
    <property type="project" value="TreeGrafter"/>
</dbReference>
<dbReference type="PANTHER" id="PTHR43441">
    <property type="entry name" value="RIBOSOMAL-PROTEIN-SERINE ACETYLTRANSFERASE"/>
    <property type="match status" value="1"/>
</dbReference>
<dbReference type="RefSeq" id="WP_108178624.1">
    <property type="nucleotide sequence ID" value="NZ_PZZL01000008.1"/>
</dbReference>
<dbReference type="InterPro" id="IPR000182">
    <property type="entry name" value="GNAT_dom"/>
</dbReference>
<accession>A0A2T4YZ63</accession>
<dbReference type="SUPFAM" id="SSF55729">
    <property type="entry name" value="Acyl-CoA N-acyltransferases (Nat)"/>
    <property type="match status" value="1"/>
</dbReference>
<dbReference type="Pfam" id="PF13302">
    <property type="entry name" value="Acetyltransf_3"/>
    <property type="match status" value="1"/>
</dbReference>
<dbReference type="PROSITE" id="PS51186">
    <property type="entry name" value="GNAT"/>
    <property type="match status" value="1"/>
</dbReference>
<proteinExistence type="predicted"/>
<dbReference type="Proteomes" id="UP000241808">
    <property type="component" value="Unassembled WGS sequence"/>
</dbReference>
<evidence type="ECO:0000313" key="2">
    <source>
        <dbReference type="EMBL" id="PTM52233.1"/>
    </source>
</evidence>
<dbReference type="Gene3D" id="3.40.630.30">
    <property type="match status" value="1"/>
</dbReference>
<dbReference type="GO" id="GO:0005737">
    <property type="term" value="C:cytoplasm"/>
    <property type="evidence" value="ECO:0007669"/>
    <property type="project" value="TreeGrafter"/>
</dbReference>
<dbReference type="InterPro" id="IPR016181">
    <property type="entry name" value="Acyl_CoA_acyltransferase"/>
</dbReference>